<evidence type="ECO:0000313" key="3">
    <source>
        <dbReference type="Proteomes" id="UP000653231"/>
    </source>
</evidence>
<dbReference type="RefSeq" id="WP_191053736.1">
    <property type="nucleotide sequence ID" value="NZ_JACXRZ010000020.1"/>
</dbReference>
<name>A0ABR8L690_9ACTN</name>
<comment type="caution">
    <text evidence="2">The sequence shown here is derived from an EMBL/GenBank/DDBJ whole genome shotgun (WGS) entry which is preliminary data.</text>
</comment>
<proteinExistence type="predicted"/>
<accession>A0ABR8L690</accession>
<reference evidence="2 3" key="1">
    <citation type="submission" date="2020-09" db="EMBL/GenBank/DDBJ databases">
        <title>Actinomycete isolated from the Camponotus japonicus Mayr.</title>
        <authorList>
            <person name="Gong X."/>
        </authorList>
    </citation>
    <scope>NUCLEOTIDE SEQUENCE [LARGE SCALE GENOMIC DNA]</scope>
    <source>
        <strain evidence="2 3">2C-HV3</strain>
    </source>
</reference>
<evidence type="ECO:0000256" key="1">
    <source>
        <dbReference type="SAM" id="MobiDB-lite"/>
    </source>
</evidence>
<protein>
    <recommendedName>
        <fullName evidence="4">Zinc ribbon domain-containing protein</fullName>
    </recommendedName>
</protein>
<keyword evidence="3" id="KW-1185">Reference proteome</keyword>
<gene>
    <name evidence="2" type="ORF">IEQ31_25025</name>
</gene>
<dbReference type="Proteomes" id="UP000653231">
    <property type="component" value="Unassembled WGS sequence"/>
</dbReference>
<evidence type="ECO:0008006" key="4">
    <source>
        <dbReference type="Google" id="ProtNLM"/>
    </source>
</evidence>
<sequence length="153" mass="16387">MLEAISREAWPFECLHCLRIWEEEYVVHRARDEQGVDVVVWTRDDVAVQPPWSGMTCPACGCGTVTTFSTGYLAHRPEITLGRPPLDTPLDAPVRAPLDAPLDAPAGGPLDAPLDTPAGEAPARGAPFASPALLTLALLLLAGAGLYEQLHVR</sequence>
<dbReference type="EMBL" id="JACXRZ010000020">
    <property type="protein sequence ID" value="MBD3146429.1"/>
    <property type="molecule type" value="Genomic_DNA"/>
</dbReference>
<evidence type="ECO:0000313" key="2">
    <source>
        <dbReference type="EMBL" id="MBD3146429.1"/>
    </source>
</evidence>
<organism evidence="2 3">
    <name type="scientific">Microbispora bryophytorum subsp. camponoti</name>
    <dbReference type="NCBI Taxonomy" id="1677852"/>
    <lineage>
        <taxon>Bacteria</taxon>
        <taxon>Bacillati</taxon>
        <taxon>Actinomycetota</taxon>
        <taxon>Actinomycetes</taxon>
        <taxon>Streptosporangiales</taxon>
        <taxon>Streptosporangiaceae</taxon>
        <taxon>Microbispora</taxon>
    </lineage>
</organism>
<feature type="compositionally biased region" description="Low complexity" evidence="1">
    <location>
        <begin position="95"/>
        <end position="115"/>
    </location>
</feature>
<feature type="region of interest" description="Disordered" evidence="1">
    <location>
        <begin position="95"/>
        <end position="122"/>
    </location>
</feature>